<evidence type="ECO:0000313" key="1">
    <source>
        <dbReference type="EMBL" id="GAG81358.1"/>
    </source>
</evidence>
<organism evidence="1">
    <name type="scientific">marine sediment metagenome</name>
    <dbReference type="NCBI Taxonomy" id="412755"/>
    <lineage>
        <taxon>unclassified sequences</taxon>
        <taxon>metagenomes</taxon>
        <taxon>ecological metagenomes</taxon>
    </lineage>
</organism>
<sequence length="67" mass="7858">MMVNNKERVEGLLKDNPQGLTIEETSSRAKLSRNTIKLILAELKGEKKIIERRVGMAKLIYWDFKRR</sequence>
<reference evidence="1" key="1">
    <citation type="journal article" date="2014" name="Front. Microbiol.">
        <title>High frequency of phylogenetically diverse reductive dehalogenase-homologous genes in deep subseafloor sedimentary metagenomes.</title>
        <authorList>
            <person name="Kawai M."/>
            <person name="Futagami T."/>
            <person name="Toyoda A."/>
            <person name="Takaki Y."/>
            <person name="Nishi S."/>
            <person name="Hori S."/>
            <person name="Arai W."/>
            <person name="Tsubouchi T."/>
            <person name="Morono Y."/>
            <person name="Uchiyama I."/>
            <person name="Ito T."/>
            <person name="Fujiyama A."/>
            <person name="Inagaki F."/>
            <person name="Takami H."/>
        </authorList>
    </citation>
    <scope>NUCLEOTIDE SEQUENCE</scope>
    <source>
        <strain evidence="1">Expedition CK06-06</strain>
    </source>
</reference>
<proteinExistence type="predicted"/>
<evidence type="ECO:0008006" key="2">
    <source>
        <dbReference type="Google" id="ProtNLM"/>
    </source>
</evidence>
<gene>
    <name evidence="1" type="ORF">S01H4_26010</name>
</gene>
<dbReference type="EMBL" id="BART01012467">
    <property type="protein sequence ID" value="GAG81358.1"/>
    <property type="molecule type" value="Genomic_DNA"/>
</dbReference>
<accession>X1BB48</accession>
<comment type="caution">
    <text evidence="1">The sequence shown here is derived from an EMBL/GenBank/DDBJ whole genome shotgun (WGS) entry which is preliminary data.</text>
</comment>
<dbReference type="AlphaFoldDB" id="X1BB48"/>
<protein>
    <recommendedName>
        <fullName evidence="2">Helix-turn-helix type 11 domain-containing protein</fullName>
    </recommendedName>
</protein>
<name>X1BB48_9ZZZZ</name>